<evidence type="ECO:0000313" key="2">
    <source>
        <dbReference type="EMBL" id="PIS09529.1"/>
    </source>
</evidence>
<proteinExistence type="predicted"/>
<dbReference type="EMBL" id="PEZT01000005">
    <property type="protein sequence ID" value="PIS09529.1"/>
    <property type="molecule type" value="Genomic_DNA"/>
</dbReference>
<name>A0A2H0WC97_9BACT</name>
<accession>A0A2H0WC97</accession>
<dbReference type="AlphaFoldDB" id="A0A2H0WC97"/>
<feature type="region of interest" description="Disordered" evidence="1">
    <location>
        <begin position="1"/>
        <end position="27"/>
    </location>
</feature>
<gene>
    <name evidence="2" type="ORF">COT75_01060</name>
</gene>
<protein>
    <submittedName>
        <fullName evidence="2">Uncharacterized protein</fullName>
    </submittedName>
</protein>
<evidence type="ECO:0000313" key="3">
    <source>
        <dbReference type="Proteomes" id="UP000230093"/>
    </source>
</evidence>
<sequence length="66" mass="7316">MQFEARGAGRVPQEMAKSRRNDGGLCPYPDGISPGLMKYKMAKTEAVVGARMTQVLRTEVKPEFEV</sequence>
<reference evidence="3" key="1">
    <citation type="submission" date="2017-09" db="EMBL/GenBank/DDBJ databases">
        <title>Depth-based differentiation of microbial function through sediment-hosted aquifers and enrichment of novel symbionts in the deep terrestrial subsurface.</title>
        <authorList>
            <person name="Probst A.J."/>
            <person name="Ladd B."/>
            <person name="Jarett J.K."/>
            <person name="Geller-Mcgrath D.E."/>
            <person name="Sieber C.M.K."/>
            <person name="Emerson J.B."/>
            <person name="Anantharaman K."/>
            <person name="Thomas B.C."/>
            <person name="Malmstrom R."/>
            <person name="Stieglmeier M."/>
            <person name="Klingl A."/>
            <person name="Woyke T."/>
            <person name="Ryan C.M."/>
            <person name="Banfield J.F."/>
        </authorList>
    </citation>
    <scope>NUCLEOTIDE SEQUENCE [LARGE SCALE GENOMIC DNA]</scope>
</reference>
<comment type="caution">
    <text evidence="2">The sequence shown here is derived from an EMBL/GenBank/DDBJ whole genome shotgun (WGS) entry which is preliminary data.</text>
</comment>
<dbReference type="Proteomes" id="UP000230093">
    <property type="component" value="Unassembled WGS sequence"/>
</dbReference>
<organism evidence="2 3">
    <name type="scientific">Candidatus Beckwithbacteria bacterium CG10_big_fil_rev_8_21_14_0_10_34_10</name>
    <dbReference type="NCBI Taxonomy" id="1974495"/>
    <lineage>
        <taxon>Bacteria</taxon>
        <taxon>Candidatus Beckwithiibacteriota</taxon>
    </lineage>
</organism>
<evidence type="ECO:0000256" key="1">
    <source>
        <dbReference type="SAM" id="MobiDB-lite"/>
    </source>
</evidence>